<keyword evidence="4" id="KW-0560">Oxidoreductase</keyword>
<evidence type="ECO:0000256" key="1">
    <source>
        <dbReference type="ARBA" id="ARBA00001974"/>
    </source>
</evidence>
<dbReference type="PRINTS" id="PR00411">
    <property type="entry name" value="PNDRDTASEI"/>
</dbReference>
<protein>
    <recommendedName>
        <fullName evidence="8">Monooxygenase</fullName>
    </recommendedName>
</protein>
<dbReference type="InterPro" id="IPR051820">
    <property type="entry name" value="FAD-binding_MO"/>
</dbReference>
<evidence type="ECO:0000256" key="4">
    <source>
        <dbReference type="ARBA" id="ARBA00023002"/>
    </source>
</evidence>
<comment type="cofactor">
    <cofactor evidence="1">
        <name>FAD</name>
        <dbReference type="ChEBI" id="CHEBI:57692"/>
    </cofactor>
</comment>
<dbReference type="EMBL" id="JAWRVE010000026">
    <property type="protein sequence ID" value="KAL1873254.1"/>
    <property type="molecule type" value="Genomic_DNA"/>
</dbReference>
<evidence type="ECO:0000256" key="3">
    <source>
        <dbReference type="ARBA" id="ARBA00022827"/>
    </source>
</evidence>
<evidence type="ECO:0000313" key="7">
    <source>
        <dbReference type="Proteomes" id="UP001583177"/>
    </source>
</evidence>
<organism evidence="6 7">
    <name type="scientific">Diaporthe australafricana</name>
    <dbReference type="NCBI Taxonomy" id="127596"/>
    <lineage>
        <taxon>Eukaryota</taxon>
        <taxon>Fungi</taxon>
        <taxon>Dikarya</taxon>
        <taxon>Ascomycota</taxon>
        <taxon>Pezizomycotina</taxon>
        <taxon>Sordariomycetes</taxon>
        <taxon>Sordariomycetidae</taxon>
        <taxon>Diaporthales</taxon>
        <taxon>Diaporthaceae</taxon>
        <taxon>Diaporthe</taxon>
    </lineage>
</organism>
<keyword evidence="5" id="KW-0503">Monooxygenase</keyword>
<reference evidence="6 7" key="1">
    <citation type="journal article" date="2024" name="IMA Fungus">
        <title>IMA Genome - F19 : A genome assembly and annotation guide to empower mycologists, including annotated draft genome sequences of Ceratocystis pirilliformis, Diaporthe australafricana, Fusarium ophioides, Paecilomyces lecythidis, and Sporothrix stenoceras.</title>
        <authorList>
            <person name="Aylward J."/>
            <person name="Wilson A.M."/>
            <person name="Visagie C.M."/>
            <person name="Spraker J."/>
            <person name="Barnes I."/>
            <person name="Buitendag C."/>
            <person name="Ceriani C."/>
            <person name="Del Mar Angel L."/>
            <person name="du Plessis D."/>
            <person name="Fuchs T."/>
            <person name="Gasser K."/>
            <person name="Kramer D."/>
            <person name="Li W."/>
            <person name="Munsamy K."/>
            <person name="Piso A."/>
            <person name="Price J.L."/>
            <person name="Sonnekus B."/>
            <person name="Thomas C."/>
            <person name="van der Nest A."/>
            <person name="van Dijk A."/>
            <person name="van Heerden A."/>
            <person name="van Vuuren N."/>
            <person name="Yilmaz N."/>
            <person name="Duong T.A."/>
            <person name="van der Merwe N.A."/>
            <person name="Wingfield M.J."/>
            <person name="Wingfield B.D."/>
        </authorList>
    </citation>
    <scope>NUCLEOTIDE SEQUENCE [LARGE SCALE GENOMIC DNA]</scope>
    <source>
        <strain evidence="6 7">CMW 18300</strain>
    </source>
</reference>
<sequence>METFEVVIIGAGFSGINCAYRLQTQAPEARFTVLEGRAGLGGTWDLFKFPGVRSDSDIFSLSFPWHPWPYQQVFAEGPLIVEYIKSAVSKYNIDKHIQFQHKVVSANWSSKAERWELVVLSDEQTRNITASFLVLGTGYYDYETPLSTTIPGLDGFKGKIIHPQFWPSQYDYSNQKLAIIGSGATAVTLFPRLAQQAAQVTMVQRSPSYILSKADWTPLSSWARKVLPLSWVAVWDRFYHTVTTYLGTVLSSNFPQVARDIILKDVANALPEGVKMTPHFEPRYMPWKQRLCVAPNSDFFAALRKNAHMVTGEIEKVTEHGIQMQDGTFVDADAIVTATGLTMKLGGGIELKINGEIAPWAKRVVWNGCMLDGMPNLVFMLGFTDAAWMYGADASATILVRVMKQMQRRQASSVTPRATRDATVETKRVWPIDATYRRIADPDLPVYGVKGPWSPRRLSPYADFLHSRWGNVTDGLEFRTINS</sequence>
<gene>
    <name evidence="6" type="ORF">Daus18300_004074</name>
</gene>
<keyword evidence="2" id="KW-0285">Flavoprotein</keyword>
<accession>A0ABR3XCA2</accession>
<keyword evidence="7" id="KW-1185">Reference proteome</keyword>
<dbReference type="SUPFAM" id="SSF51905">
    <property type="entry name" value="FAD/NAD(P)-binding domain"/>
    <property type="match status" value="1"/>
</dbReference>
<dbReference type="PANTHER" id="PTHR43872">
    <property type="entry name" value="MONOOXYGENASE, PUTATIVE (AFU_ORTHOLOGUE AFUA_8G02570)-RELATED"/>
    <property type="match status" value="1"/>
</dbReference>
<keyword evidence="3" id="KW-0274">FAD</keyword>
<dbReference type="Pfam" id="PF00743">
    <property type="entry name" value="FMO-like"/>
    <property type="match status" value="1"/>
</dbReference>
<evidence type="ECO:0008006" key="8">
    <source>
        <dbReference type="Google" id="ProtNLM"/>
    </source>
</evidence>
<proteinExistence type="predicted"/>
<dbReference type="Pfam" id="PF13450">
    <property type="entry name" value="NAD_binding_8"/>
    <property type="match status" value="1"/>
</dbReference>
<dbReference type="Gene3D" id="3.50.50.60">
    <property type="entry name" value="FAD/NAD(P)-binding domain"/>
    <property type="match status" value="3"/>
</dbReference>
<comment type="caution">
    <text evidence="6">The sequence shown here is derived from an EMBL/GenBank/DDBJ whole genome shotgun (WGS) entry which is preliminary data.</text>
</comment>
<evidence type="ECO:0000256" key="2">
    <source>
        <dbReference type="ARBA" id="ARBA00022630"/>
    </source>
</evidence>
<dbReference type="InterPro" id="IPR036188">
    <property type="entry name" value="FAD/NAD-bd_sf"/>
</dbReference>
<dbReference type="InterPro" id="IPR020946">
    <property type="entry name" value="Flavin_mOase-like"/>
</dbReference>
<evidence type="ECO:0000256" key="5">
    <source>
        <dbReference type="ARBA" id="ARBA00023033"/>
    </source>
</evidence>
<dbReference type="Proteomes" id="UP001583177">
    <property type="component" value="Unassembled WGS sequence"/>
</dbReference>
<dbReference type="PANTHER" id="PTHR43872:SF1">
    <property type="entry name" value="MONOOXYGENASE, PUTATIVE (AFU_ORTHOLOGUE AFUA_8G02570)-RELATED"/>
    <property type="match status" value="1"/>
</dbReference>
<name>A0ABR3XCA2_9PEZI</name>
<evidence type="ECO:0000313" key="6">
    <source>
        <dbReference type="EMBL" id="KAL1873254.1"/>
    </source>
</evidence>